<evidence type="ECO:0000313" key="3">
    <source>
        <dbReference type="Proteomes" id="UP000199513"/>
    </source>
</evidence>
<dbReference type="STRING" id="1003.SAMN04488541_100165"/>
<dbReference type="AlphaFoldDB" id="A0A1I2A7D1"/>
<organism evidence="2 3">
    <name type="scientific">Thermoflexibacter ruber</name>
    <dbReference type="NCBI Taxonomy" id="1003"/>
    <lineage>
        <taxon>Bacteria</taxon>
        <taxon>Pseudomonadati</taxon>
        <taxon>Bacteroidota</taxon>
        <taxon>Cytophagia</taxon>
        <taxon>Cytophagales</taxon>
        <taxon>Thermoflexibacteraceae</taxon>
        <taxon>Thermoflexibacter</taxon>
    </lineage>
</organism>
<gene>
    <name evidence="2" type="ORF">SAMN04488541_100165</name>
</gene>
<dbReference type="InterPro" id="IPR045736">
    <property type="entry name" value="START_2"/>
</dbReference>
<dbReference type="Pfam" id="PF19569">
    <property type="entry name" value="START_2"/>
    <property type="match status" value="1"/>
</dbReference>
<sequence>MSSKYKFVIEYEIHASVKMIYPYLSTASGLAEWFAEEVKTLEDKTFDIVWDGQSHPAKLVSARTNSHIKYVFSPLNAEDSEDPSYLEFKLSHSEMTDTTFLKIIDYSEMNNEKDLRELWDNLIYNLRELLGAGHE</sequence>
<evidence type="ECO:0000259" key="1">
    <source>
        <dbReference type="Pfam" id="PF19569"/>
    </source>
</evidence>
<dbReference type="InterPro" id="IPR023393">
    <property type="entry name" value="START-like_dom_sf"/>
</dbReference>
<dbReference type="OrthoDB" id="667567at2"/>
<feature type="domain" description="START-like" evidence="1">
    <location>
        <begin position="1"/>
        <end position="132"/>
    </location>
</feature>
<dbReference type="SUPFAM" id="SSF55961">
    <property type="entry name" value="Bet v1-like"/>
    <property type="match status" value="1"/>
</dbReference>
<protein>
    <submittedName>
        <fullName evidence="2">Uncharacterized conserved protein YndB, AHSA1/START domain</fullName>
    </submittedName>
</protein>
<name>A0A1I2A7D1_9BACT</name>
<dbReference type="EMBL" id="FONY01000001">
    <property type="protein sequence ID" value="SFE40024.1"/>
    <property type="molecule type" value="Genomic_DNA"/>
</dbReference>
<dbReference type="Proteomes" id="UP000199513">
    <property type="component" value="Unassembled WGS sequence"/>
</dbReference>
<reference evidence="2 3" key="1">
    <citation type="submission" date="2016-10" db="EMBL/GenBank/DDBJ databases">
        <authorList>
            <person name="de Groot N.N."/>
        </authorList>
    </citation>
    <scope>NUCLEOTIDE SEQUENCE [LARGE SCALE GENOMIC DNA]</scope>
    <source>
        <strain>GEY</strain>
        <strain evidence="3">DSM 9560</strain>
    </source>
</reference>
<proteinExistence type="predicted"/>
<dbReference type="Gene3D" id="3.30.530.20">
    <property type="match status" value="1"/>
</dbReference>
<accession>A0A1I2A7D1</accession>
<keyword evidence="3" id="KW-1185">Reference proteome</keyword>
<evidence type="ECO:0000313" key="2">
    <source>
        <dbReference type="EMBL" id="SFE40024.1"/>
    </source>
</evidence>
<dbReference type="RefSeq" id="WP_091538223.1">
    <property type="nucleotide sequence ID" value="NZ_FONY01000001.1"/>
</dbReference>